<name>A0A4S1VJS1_ECOLX</name>
<dbReference type="InterPro" id="IPR000259">
    <property type="entry name" value="Adhesion_dom_fimbrial"/>
</dbReference>
<dbReference type="InterPro" id="IPR050263">
    <property type="entry name" value="Bact_Fimbrial_Adh_Pro"/>
</dbReference>
<organism evidence="3 5">
    <name type="scientific">Escherichia coli</name>
    <dbReference type="NCBI Taxonomy" id="562"/>
    <lineage>
        <taxon>Bacteria</taxon>
        <taxon>Pseudomonadati</taxon>
        <taxon>Pseudomonadota</taxon>
        <taxon>Gammaproteobacteria</taxon>
        <taxon>Enterobacterales</taxon>
        <taxon>Enterobacteriaceae</taxon>
        <taxon>Escherichia</taxon>
    </lineage>
</organism>
<dbReference type="PANTHER" id="PTHR33420:SF33">
    <property type="entry name" value="MINOR FIMBRIAL SUBUNIT"/>
    <property type="match status" value="1"/>
</dbReference>
<dbReference type="Proteomes" id="UP000430387">
    <property type="component" value="Unassembled WGS sequence"/>
</dbReference>
<dbReference type="GO" id="GO:0043709">
    <property type="term" value="P:cell adhesion involved in single-species biofilm formation"/>
    <property type="evidence" value="ECO:0007669"/>
    <property type="project" value="TreeGrafter"/>
</dbReference>
<feature type="chain" id="PRO_5035668697" evidence="1">
    <location>
        <begin position="19"/>
        <end position="162"/>
    </location>
</feature>
<dbReference type="EMBL" id="WTQT01000162">
    <property type="protein sequence ID" value="MWR38459.1"/>
    <property type="molecule type" value="Genomic_DNA"/>
</dbReference>
<dbReference type="GO" id="GO:0009289">
    <property type="term" value="C:pilus"/>
    <property type="evidence" value="ECO:0007669"/>
    <property type="project" value="InterPro"/>
</dbReference>
<evidence type="ECO:0000256" key="1">
    <source>
        <dbReference type="SAM" id="SignalP"/>
    </source>
</evidence>
<feature type="signal peptide" evidence="1">
    <location>
        <begin position="1"/>
        <end position="18"/>
    </location>
</feature>
<dbReference type="SUPFAM" id="SSF49401">
    <property type="entry name" value="Bacterial adhesins"/>
    <property type="match status" value="1"/>
</dbReference>
<sequence length="162" mass="17774">MKKLTLILLCACWGSALAADEDITFHGTLVSPPTCSISGGQTIEVEFRDVIIDSIDGNYGRKEVAYELSCETNERDPDWEMTLTWTGTATSYNDAAIETDVPGFGIELQHDGQRFKLNTPLSINATDFSQKPKLEAVPVKAADAVLTDTNFSAYATLRVDYQ</sequence>
<gene>
    <name evidence="4" type="ORF">GP975_10320</name>
    <name evidence="3" type="ORF">GQA06_10585</name>
</gene>
<evidence type="ECO:0000313" key="4">
    <source>
        <dbReference type="EMBL" id="MWR38459.1"/>
    </source>
</evidence>
<proteinExistence type="predicted"/>
<dbReference type="InterPro" id="IPR008966">
    <property type="entry name" value="Adhesion_dom_sf"/>
</dbReference>
<evidence type="ECO:0000313" key="5">
    <source>
        <dbReference type="Proteomes" id="UP000430387"/>
    </source>
</evidence>
<accession>A0A4S1VJS1</accession>
<dbReference type="Gene3D" id="2.60.40.1090">
    <property type="entry name" value="Fimbrial-type adhesion domain"/>
    <property type="match status" value="1"/>
</dbReference>
<dbReference type="EMBL" id="WTQJ01000176">
    <property type="protein sequence ID" value="MWR14236.1"/>
    <property type="molecule type" value="Genomic_DNA"/>
</dbReference>
<evidence type="ECO:0000259" key="2">
    <source>
        <dbReference type="Pfam" id="PF00419"/>
    </source>
</evidence>
<comment type="caution">
    <text evidence="3">The sequence shown here is derived from an EMBL/GenBank/DDBJ whole genome shotgun (WGS) entry which is preliminary data.</text>
</comment>
<dbReference type="Proteomes" id="UP000460875">
    <property type="component" value="Unassembled WGS sequence"/>
</dbReference>
<dbReference type="AlphaFoldDB" id="A0A4S1VJS1"/>
<reference evidence="5 6" key="1">
    <citation type="submission" date="2019-12" db="EMBL/GenBank/DDBJ databases">
        <title>Enteriobacteria Tanzani isolates_8377-8380.</title>
        <authorList>
            <person name="Subbiah M."/>
            <person name="Call D."/>
        </authorList>
    </citation>
    <scope>NUCLEOTIDE SEQUENCE [LARGE SCALE GENOMIC DNA]</scope>
    <source>
        <strain evidence="4 6">8379wE2</strain>
        <strain evidence="3 5">8380wG1</strain>
    </source>
</reference>
<dbReference type="RefSeq" id="WP_096250614.1">
    <property type="nucleotide sequence ID" value="NZ_AP027258.1"/>
</dbReference>
<evidence type="ECO:0000313" key="6">
    <source>
        <dbReference type="Proteomes" id="UP000460875"/>
    </source>
</evidence>
<dbReference type="Pfam" id="PF00419">
    <property type="entry name" value="Fimbrial"/>
    <property type="match status" value="1"/>
</dbReference>
<feature type="domain" description="Fimbrial-type adhesion" evidence="2">
    <location>
        <begin position="23"/>
        <end position="162"/>
    </location>
</feature>
<protein>
    <submittedName>
        <fullName evidence="3">Fimbrial protein</fullName>
    </submittedName>
</protein>
<dbReference type="PANTHER" id="PTHR33420">
    <property type="entry name" value="FIMBRIAL SUBUNIT ELFA-RELATED"/>
    <property type="match status" value="1"/>
</dbReference>
<evidence type="ECO:0000313" key="3">
    <source>
        <dbReference type="EMBL" id="MWR14236.1"/>
    </source>
</evidence>
<dbReference type="InterPro" id="IPR036937">
    <property type="entry name" value="Adhesion_dom_fimbrial_sf"/>
</dbReference>
<keyword evidence="1" id="KW-0732">Signal</keyword>